<protein>
    <submittedName>
        <fullName evidence="2">N-acetylglutamate synthase, GNAT family</fullName>
    </submittedName>
</protein>
<dbReference type="PANTHER" id="PTHR43233">
    <property type="entry name" value="FAMILY N-ACETYLTRANSFERASE, PUTATIVE (AFU_ORTHOLOGUE AFUA_6G03350)-RELATED"/>
    <property type="match status" value="1"/>
</dbReference>
<keyword evidence="3" id="KW-1185">Reference proteome</keyword>
<reference evidence="2" key="1">
    <citation type="submission" date="2016-10" db="EMBL/GenBank/DDBJ databases">
        <authorList>
            <person name="Varghese N."/>
            <person name="Submissions S."/>
        </authorList>
    </citation>
    <scope>NUCLEOTIDE SEQUENCE [LARGE SCALE GENOMIC DNA]</scope>
    <source>
        <strain evidence="2">DSM 22082</strain>
    </source>
</reference>
<dbReference type="STRING" id="629680.SAMN04489751_0967"/>
<sequence>MSIPWGLKLRVRFAVNDAHLSDLHARAFGRDGSHVTPWAERLERHSLTWIGAFADEKLVGFVHACWDGGTHAFLLDTIVAPEQQRRGIGRRLVRSLVNEVRAAGCEWLHVDYEPHLNAFYRDSCGFRRTDAGLLRLSK</sequence>
<dbReference type="EMBL" id="LT629739">
    <property type="protein sequence ID" value="SDR99008.1"/>
    <property type="molecule type" value="Genomic_DNA"/>
</dbReference>
<accession>A0A1H1NJ72</accession>
<evidence type="ECO:0000313" key="2">
    <source>
        <dbReference type="EMBL" id="SDR99008.1"/>
    </source>
</evidence>
<dbReference type="CDD" id="cd04301">
    <property type="entry name" value="NAT_SF"/>
    <property type="match status" value="1"/>
</dbReference>
<dbReference type="InterPro" id="IPR016181">
    <property type="entry name" value="Acyl_CoA_acyltransferase"/>
</dbReference>
<evidence type="ECO:0000313" key="3">
    <source>
        <dbReference type="Proteomes" id="UP000199700"/>
    </source>
</evidence>
<proteinExistence type="predicted"/>
<dbReference type="Gene3D" id="3.40.630.30">
    <property type="match status" value="1"/>
</dbReference>
<feature type="domain" description="N-acetyltransferase" evidence="1">
    <location>
        <begin position="7"/>
        <end position="138"/>
    </location>
</feature>
<dbReference type="SUPFAM" id="SSF55729">
    <property type="entry name" value="Acyl-CoA N-acyltransferases (Nat)"/>
    <property type="match status" value="1"/>
</dbReference>
<dbReference type="AlphaFoldDB" id="A0A1H1NJ72"/>
<name>A0A1H1NJ72_BRESA</name>
<evidence type="ECO:0000259" key="1">
    <source>
        <dbReference type="PROSITE" id="PS51186"/>
    </source>
</evidence>
<dbReference type="Pfam" id="PF00583">
    <property type="entry name" value="Acetyltransf_1"/>
    <property type="match status" value="1"/>
</dbReference>
<dbReference type="OrthoDB" id="4549080at2"/>
<dbReference type="GO" id="GO:0016747">
    <property type="term" value="F:acyltransferase activity, transferring groups other than amino-acyl groups"/>
    <property type="evidence" value="ECO:0007669"/>
    <property type="project" value="InterPro"/>
</dbReference>
<dbReference type="Proteomes" id="UP000199700">
    <property type="component" value="Chromosome"/>
</dbReference>
<gene>
    <name evidence="2" type="ORF">SAMN04489751_0967</name>
</gene>
<dbReference type="RefSeq" id="WP_092103639.1">
    <property type="nucleotide sequence ID" value="NZ_LT629739.1"/>
</dbReference>
<dbReference type="PROSITE" id="PS51186">
    <property type="entry name" value="GNAT"/>
    <property type="match status" value="1"/>
</dbReference>
<dbReference type="InterPro" id="IPR053144">
    <property type="entry name" value="Acetyltransferase_Butenolide"/>
</dbReference>
<organism evidence="2 3">
    <name type="scientific">Brevibacterium sandarakinum</name>
    <dbReference type="NCBI Taxonomy" id="629680"/>
    <lineage>
        <taxon>Bacteria</taxon>
        <taxon>Bacillati</taxon>
        <taxon>Actinomycetota</taxon>
        <taxon>Actinomycetes</taxon>
        <taxon>Micrococcales</taxon>
        <taxon>Brevibacteriaceae</taxon>
        <taxon>Brevibacterium</taxon>
    </lineage>
</organism>
<dbReference type="PANTHER" id="PTHR43233:SF1">
    <property type="entry name" value="FAMILY N-ACETYLTRANSFERASE, PUTATIVE (AFU_ORTHOLOGUE AFUA_6G03350)-RELATED"/>
    <property type="match status" value="1"/>
</dbReference>
<dbReference type="InterPro" id="IPR000182">
    <property type="entry name" value="GNAT_dom"/>
</dbReference>